<feature type="coiled-coil region" evidence="2">
    <location>
        <begin position="358"/>
        <end position="399"/>
    </location>
</feature>
<comment type="subcellular location">
    <subcellularLocation>
        <location evidence="1">Cell envelope</location>
    </subcellularLocation>
</comment>
<reference evidence="5" key="1">
    <citation type="journal article" date="2019" name="Int. J. Syst. Evol. Microbiol.">
        <title>The Global Catalogue of Microorganisms (GCM) 10K type strain sequencing project: providing services to taxonomists for standard genome sequencing and annotation.</title>
        <authorList>
            <consortium name="The Broad Institute Genomics Platform"/>
            <consortium name="The Broad Institute Genome Sequencing Center for Infectious Disease"/>
            <person name="Wu L."/>
            <person name="Ma J."/>
        </authorList>
    </citation>
    <scope>NUCLEOTIDE SEQUENCE [LARGE SCALE GENOMIC DNA]</scope>
    <source>
        <strain evidence="5">CCUG 61697</strain>
    </source>
</reference>
<dbReference type="Gene3D" id="6.10.140.1990">
    <property type="match status" value="1"/>
</dbReference>
<dbReference type="EMBL" id="JBHTJO010000001">
    <property type="protein sequence ID" value="MFD0986603.1"/>
    <property type="molecule type" value="Genomic_DNA"/>
</dbReference>
<feature type="coiled-coil region" evidence="2">
    <location>
        <begin position="219"/>
        <end position="282"/>
    </location>
</feature>
<feature type="compositionally biased region" description="Basic and acidic residues" evidence="3">
    <location>
        <begin position="54"/>
        <end position="69"/>
    </location>
</feature>
<dbReference type="InterPro" id="IPR030190">
    <property type="entry name" value="MacA_alpha-hairpin_sf"/>
</dbReference>
<accession>A0ABW3J847</accession>
<dbReference type="PANTHER" id="PTHR30386">
    <property type="entry name" value="MEMBRANE FUSION SUBUNIT OF EMRAB-TOLC MULTIDRUG EFFLUX PUMP"/>
    <property type="match status" value="1"/>
</dbReference>
<feature type="region of interest" description="Disordered" evidence="3">
    <location>
        <begin position="1"/>
        <end position="87"/>
    </location>
</feature>
<evidence type="ECO:0000313" key="5">
    <source>
        <dbReference type="Proteomes" id="UP001597102"/>
    </source>
</evidence>
<feature type="compositionally biased region" description="Low complexity" evidence="3">
    <location>
        <begin position="77"/>
        <end position="87"/>
    </location>
</feature>
<name>A0ABW3J847_9HYPH</name>
<evidence type="ECO:0000313" key="4">
    <source>
        <dbReference type="EMBL" id="MFD0986603.1"/>
    </source>
</evidence>
<sequence>MGHAAGQIDPAFRELLGQGDGQSSLDEVLDSLGDSREDAPREADEGDVASLLKRLNDEIRQWDDVPPAERDEDDAGSSDAPADGSDYAAQARPVRQFLTPERANPAIPQPVPLAPDGPEDDSASKPTKQGNGKAKTYLSRGIKTGILLAVLIVLGWAPLQRLWQASSAEASVNARVITLRSPIDGTVELPNGPVQVGSAVDAAKPIALIENPRADRARLDDLTSDIADLKLETESLETRIVELTAHAGKLEEQRDAFQAGRIEQLEAQMKEYDADIAAAKAEQKEAGQMLARTKRLLERGYQSHASYDTAVMKEQVASSRIVSLEQKLIGTRVELEAARKGLFVGDSYNDIPRTAQRLDEITQELVTLRAERASKQGRIAVLEKEIAQARKRYDALASATIGVPSAGRVWEVLTADHEVVTQGQPLFKLLDCGGALVTATVSESTYNALKLGQPAMFHLRGDSAELPGKIVALNGLADVPSNLALGEGIFSREPYHVSVAVPGLAEKPDCYFGRTGKVTFDTSAASGAVAAVAK</sequence>
<evidence type="ECO:0000256" key="1">
    <source>
        <dbReference type="ARBA" id="ARBA00004196"/>
    </source>
</evidence>
<dbReference type="RefSeq" id="WP_379087054.1">
    <property type="nucleotide sequence ID" value="NZ_JBHTJO010000001.1"/>
</dbReference>
<keyword evidence="5" id="KW-1185">Reference proteome</keyword>
<organism evidence="4 5">
    <name type="scientific">Methyloligella solikamskensis</name>
    <dbReference type="NCBI Taxonomy" id="1177756"/>
    <lineage>
        <taxon>Bacteria</taxon>
        <taxon>Pseudomonadati</taxon>
        <taxon>Pseudomonadota</taxon>
        <taxon>Alphaproteobacteria</taxon>
        <taxon>Hyphomicrobiales</taxon>
        <taxon>Hyphomicrobiaceae</taxon>
        <taxon>Methyloligella</taxon>
    </lineage>
</organism>
<feature type="region of interest" description="Disordered" evidence="3">
    <location>
        <begin position="101"/>
        <end position="134"/>
    </location>
</feature>
<gene>
    <name evidence="4" type="ORF">ACFQ2F_05785</name>
</gene>
<dbReference type="Proteomes" id="UP001597102">
    <property type="component" value="Unassembled WGS sequence"/>
</dbReference>
<feature type="compositionally biased region" description="Basic and acidic residues" evidence="3">
    <location>
        <begin position="33"/>
        <end position="43"/>
    </location>
</feature>
<keyword evidence="2" id="KW-0175">Coiled coil</keyword>
<evidence type="ECO:0000256" key="3">
    <source>
        <dbReference type="SAM" id="MobiDB-lite"/>
    </source>
</evidence>
<dbReference type="PANTHER" id="PTHR30386:SF19">
    <property type="entry name" value="MULTIDRUG EXPORT PROTEIN EMRA-RELATED"/>
    <property type="match status" value="1"/>
</dbReference>
<protein>
    <submittedName>
        <fullName evidence="4">HlyD family efflux transporter periplasmic adaptor subunit</fullName>
    </submittedName>
</protein>
<dbReference type="InterPro" id="IPR050739">
    <property type="entry name" value="MFP"/>
</dbReference>
<comment type="caution">
    <text evidence="4">The sequence shown here is derived from an EMBL/GenBank/DDBJ whole genome shotgun (WGS) entry which is preliminary data.</text>
</comment>
<evidence type="ECO:0000256" key="2">
    <source>
        <dbReference type="SAM" id="Coils"/>
    </source>
</evidence>
<proteinExistence type="predicted"/>